<organism evidence="3 4">
    <name type="scientific">Actinidia rufa</name>
    <dbReference type="NCBI Taxonomy" id="165716"/>
    <lineage>
        <taxon>Eukaryota</taxon>
        <taxon>Viridiplantae</taxon>
        <taxon>Streptophyta</taxon>
        <taxon>Embryophyta</taxon>
        <taxon>Tracheophyta</taxon>
        <taxon>Spermatophyta</taxon>
        <taxon>Magnoliopsida</taxon>
        <taxon>eudicotyledons</taxon>
        <taxon>Gunneridae</taxon>
        <taxon>Pentapetalae</taxon>
        <taxon>asterids</taxon>
        <taxon>Ericales</taxon>
        <taxon>Actinidiaceae</taxon>
        <taxon>Actinidia</taxon>
    </lineage>
</organism>
<dbReference type="Proteomes" id="UP000585474">
    <property type="component" value="Unassembled WGS sequence"/>
</dbReference>
<evidence type="ECO:0000313" key="3">
    <source>
        <dbReference type="EMBL" id="GFY95196.1"/>
    </source>
</evidence>
<comment type="caution">
    <text evidence="3">The sequence shown here is derived from an EMBL/GenBank/DDBJ whole genome shotgun (WGS) entry which is preliminary data.</text>
</comment>
<dbReference type="PROSITE" id="PS51257">
    <property type="entry name" value="PROKAR_LIPOPROTEIN"/>
    <property type="match status" value="1"/>
</dbReference>
<gene>
    <name evidence="3" type="ORF">Acr_10g0005810</name>
</gene>
<sequence length="221" mass="24692">MIRVALKKHENRSSRTRVLSLSLVSAACSTTLASIDELSSDVEAFLSLSFQSGILKVDRSGTIMLTFWPAIGERKYDWEKRQKFALSATEVGSLISLGSKDSCEFFHDPSMLSSNAGQVRKSLSVKPHDSGYFISLAIGVNLLNNLQGTNLLRSKLIILGSLEPIFGKDNSHEVIDIELHKTPLVCLFFVFRSDFQQLLPPRLVNLLQLLEEIFFFVIDVL</sequence>
<dbReference type="EMBL" id="BJWL01000010">
    <property type="protein sequence ID" value="GFY95196.1"/>
    <property type="molecule type" value="Genomic_DNA"/>
</dbReference>
<dbReference type="OrthoDB" id="511009at2759"/>
<evidence type="ECO:0000256" key="1">
    <source>
        <dbReference type="ARBA" id="ARBA00006061"/>
    </source>
</evidence>
<keyword evidence="2" id="KW-0809">Transit peptide</keyword>
<dbReference type="GO" id="GO:0006952">
    <property type="term" value="P:defense response"/>
    <property type="evidence" value="ECO:0007669"/>
    <property type="project" value="InterPro"/>
</dbReference>
<dbReference type="InterPro" id="IPR013742">
    <property type="entry name" value="Whirly"/>
</dbReference>
<dbReference type="Pfam" id="PF08536">
    <property type="entry name" value="Whirly"/>
    <property type="match status" value="1"/>
</dbReference>
<accession>A0A7J0F9S9</accession>
<dbReference type="AlphaFoldDB" id="A0A7J0F9S9"/>
<name>A0A7J0F9S9_9ERIC</name>
<comment type="similarity">
    <text evidence="1">Belongs to the Whirly family.</text>
</comment>
<protein>
    <submittedName>
        <fullName evidence="3">Similar to WHIRLY 2</fullName>
    </submittedName>
</protein>
<dbReference type="GO" id="GO:0003697">
    <property type="term" value="F:single-stranded DNA binding"/>
    <property type="evidence" value="ECO:0007669"/>
    <property type="project" value="InterPro"/>
</dbReference>
<dbReference type="PANTHER" id="PTHR31745">
    <property type="entry name" value="SINGLE-STRANDED DNA-BINDING PROTEIN WHY2, MITOCHONDRIAL"/>
    <property type="match status" value="1"/>
</dbReference>
<dbReference type="GO" id="GO:0006355">
    <property type="term" value="P:regulation of DNA-templated transcription"/>
    <property type="evidence" value="ECO:0007669"/>
    <property type="project" value="InterPro"/>
</dbReference>
<keyword evidence="4" id="KW-1185">Reference proteome</keyword>
<evidence type="ECO:0000256" key="2">
    <source>
        <dbReference type="ARBA" id="ARBA00022946"/>
    </source>
</evidence>
<reference evidence="3 4" key="1">
    <citation type="submission" date="2019-07" db="EMBL/GenBank/DDBJ databases">
        <title>De Novo Assembly of kiwifruit Actinidia rufa.</title>
        <authorList>
            <person name="Sugita-Konishi S."/>
            <person name="Sato K."/>
            <person name="Mori E."/>
            <person name="Abe Y."/>
            <person name="Kisaki G."/>
            <person name="Hamano K."/>
            <person name="Suezawa K."/>
            <person name="Otani M."/>
            <person name="Fukuda T."/>
            <person name="Manabe T."/>
            <person name="Gomi K."/>
            <person name="Tabuchi M."/>
            <person name="Akimitsu K."/>
            <person name="Kataoka I."/>
        </authorList>
    </citation>
    <scope>NUCLEOTIDE SEQUENCE [LARGE SCALE GENOMIC DNA]</scope>
    <source>
        <strain evidence="4">cv. Fuchu</strain>
    </source>
</reference>
<dbReference type="SUPFAM" id="SSF54447">
    <property type="entry name" value="ssDNA-binding transcriptional regulator domain"/>
    <property type="match status" value="1"/>
</dbReference>
<dbReference type="PANTHER" id="PTHR31745:SF1">
    <property type="entry name" value="SINGLE-STRANDED DNA-BINDING PROTEIN WHY2, MITOCHONDRIAL"/>
    <property type="match status" value="1"/>
</dbReference>
<proteinExistence type="inferred from homology"/>
<dbReference type="InterPro" id="IPR009044">
    <property type="entry name" value="ssDNA-bd_transcriptional_reg"/>
</dbReference>
<dbReference type="Gene3D" id="2.30.31.10">
    <property type="entry name" value="Transcriptional Coactivator Pc4, Chain A"/>
    <property type="match status" value="1"/>
</dbReference>
<evidence type="ECO:0000313" key="4">
    <source>
        <dbReference type="Proteomes" id="UP000585474"/>
    </source>
</evidence>